<keyword evidence="2" id="KW-0677">Repeat</keyword>
<evidence type="ECO:0000256" key="5">
    <source>
        <dbReference type="ARBA" id="ARBA00022840"/>
    </source>
</evidence>
<evidence type="ECO:0000259" key="8">
    <source>
        <dbReference type="Pfam" id="PF18052"/>
    </source>
</evidence>
<dbReference type="PANTHER" id="PTHR36766:SF51">
    <property type="entry name" value="DISEASE RESISTANCE RPP13-LIKE PROTEIN 1"/>
    <property type="match status" value="1"/>
</dbReference>
<dbReference type="Pfam" id="PF23559">
    <property type="entry name" value="WHD_DRP"/>
    <property type="match status" value="1"/>
</dbReference>
<evidence type="ECO:0000256" key="1">
    <source>
        <dbReference type="ARBA" id="ARBA00022614"/>
    </source>
</evidence>
<reference evidence="11 12" key="1">
    <citation type="journal article" date="2018" name="Nat. Genet.">
        <title>The Rosa genome provides new insights in the design of modern roses.</title>
        <authorList>
            <person name="Bendahmane M."/>
        </authorList>
    </citation>
    <scope>NUCLEOTIDE SEQUENCE [LARGE SCALE GENOMIC DNA]</scope>
    <source>
        <strain evidence="12">cv. Old Blush</strain>
    </source>
</reference>
<dbReference type="GO" id="GO:0005524">
    <property type="term" value="F:ATP binding"/>
    <property type="evidence" value="ECO:0007669"/>
    <property type="project" value="UniProtKB-KW"/>
</dbReference>
<dbReference type="PROSITE" id="PS51450">
    <property type="entry name" value="LRR"/>
    <property type="match status" value="1"/>
</dbReference>
<dbReference type="SUPFAM" id="SSF52058">
    <property type="entry name" value="L domain-like"/>
    <property type="match status" value="2"/>
</dbReference>
<accession>A0A2P6S8Y3</accession>
<evidence type="ECO:0000313" key="11">
    <source>
        <dbReference type="EMBL" id="PRQ55099.1"/>
    </source>
</evidence>
<keyword evidence="12" id="KW-1185">Reference proteome</keyword>
<dbReference type="Pfam" id="PF18052">
    <property type="entry name" value="Rx_N"/>
    <property type="match status" value="1"/>
</dbReference>
<feature type="domain" description="Disease resistance N-terminal" evidence="8">
    <location>
        <begin position="10"/>
        <end position="99"/>
    </location>
</feature>
<evidence type="ECO:0000259" key="9">
    <source>
        <dbReference type="Pfam" id="PF23559"/>
    </source>
</evidence>
<evidence type="ECO:0000256" key="4">
    <source>
        <dbReference type="ARBA" id="ARBA00022821"/>
    </source>
</evidence>
<dbReference type="PANTHER" id="PTHR36766">
    <property type="entry name" value="PLANT BROAD-SPECTRUM MILDEW RESISTANCE PROTEIN RPW8"/>
    <property type="match status" value="1"/>
</dbReference>
<dbReference type="Pfam" id="PF25019">
    <property type="entry name" value="LRR_R13L1-DRL21"/>
    <property type="match status" value="1"/>
</dbReference>
<dbReference type="InterPro" id="IPR001611">
    <property type="entry name" value="Leu-rich_rpt"/>
</dbReference>
<dbReference type="Proteomes" id="UP000238479">
    <property type="component" value="Chromosome 1"/>
</dbReference>
<dbReference type="GO" id="GO:0016787">
    <property type="term" value="F:hydrolase activity"/>
    <property type="evidence" value="ECO:0007669"/>
    <property type="project" value="UniProtKB-KW"/>
</dbReference>
<feature type="chain" id="PRO_5015200455" evidence="6">
    <location>
        <begin position="27"/>
        <end position="1367"/>
    </location>
</feature>
<keyword evidence="1" id="KW-0433">Leucine-rich repeat</keyword>
<keyword evidence="6" id="KW-0732">Signal</keyword>
<dbReference type="InterPro" id="IPR027417">
    <property type="entry name" value="P-loop_NTPase"/>
</dbReference>
<feature type="domain" description="NB-ARC" evidence="7">
    <location>
        <begin position="179"/>
        <end position="351"/>
    </location>
</feature>
<dbReference type="Gene3D" id="1.10.10.10">
    <property type="entry name" value="Winged helix-like DNA-binding domain superfamily/Winged helix DNA-binding domain"/>
    <property type="match status" value="1"/>
</dbReference>
<dbReference type="GO" id="GO:0051707">
    <property type="term" value="P:response to other organism"/>
    <property type="evidence" value="ECO:0007669"/>
    <property type="project" value="UniProtKB-ARBA"/>
</dbReference>
<dbReference type="Gene3D" id="3.40.50.300">
    <property type="entry name" value="P-loop containing nucleotide triphosphate hydrolases"/>
    <property type="match status" value="1"/>
</dbReference>
<dbReference type="Gene3D" id="1.10.8.430">
    <property type="entry name" value="Helical domain of apoptotic protease-activating factors"/>
    <property type="match status" value="1"/>
</dbReference>
<evidence type="ECO:0000256" key="3">
    <source>
        <dbReference type="ARBA" id="ARBA00022741"/>
    </source>
</evidence>
<dbReference type="InterPro" id="IPR002182">
    <property type="entry name" value="NB-ARC"/>
</dbReference>
<keyword evidence="5" id="KW-0067">ATP-binding</keyword>
<keyword evidence="4" id="KW-0611">Plant defense</keyword>
<sequence length="1367" mass="153966">MAVGEIFLAAFLQLLLDRLTPGEILGYFGSLGGVGKELQKWKGTLSAIAAVLYDAEEKQLTSKAVDLWLNDLRHLAYDIDDLLNTFSNEMLEREQLKLHQTGTSKVRGFFTKVPHKVKFNFNMNSEIDDIAKRLQDIFDRKEKLGLKYIEHTPTSTSSSHRTPSSYVLDGSVVGRDEDAGKIVELLSRNADPSSPTNYQVVAIVGMGGLGKTTLAGRVFNDVAMEQFNLKIWVSVSDNFDLHTVTRAIFKEVTSRPCDMDEFSRLQDNLSKKIDGKRFLIVLDDVWRTCGYDSWTKLQAPFRGGAKGSKIMVTTRDEKVAILMGAPAGDVYHLKTLSEEDCLQVFEQHVSNDRPPNYDLLKKKIVTNCNGLPLAAKTLGGVLRCNKTDKWEEILNDKLWSISDGSNILPVLRLSYHYLPSPLKRCFAYCSILPNDYEFGKTQLILLWMAEGFLEQTEGTKGMEDIGDEYFGELLSRSLFQTSGKNSSCYVMHDLVGDLARWAAADTFCRLEDKLHGRCSAKTHHLAYISSKFDGVKRFETFSEAKRLRTFLPLPVSGGYENYLTHYATSDLLPQLKYLRVLSFNGYKLTEVPNSVGKLRHLRYLDLSHTLITCLPESTCMLYNLQTLILENCSKLKTLPSNMSNLSNLRHLNNSNMPSLEEMPPKVSRLAHLRTLPNFVVGKGSASGIGEIQSLHLRGTLSVVRLENVIDVGDAKMAQIMNKEGLEILQLEWSGTSEKELEVLCSLEPHKKLKELTIKGYNGFEFSKWIGHPSFSDMTSVKLENCKNCRFLPPLGQLPFLKKLQIQGLANVESVGAEFYGECSLPFPVLEVLRFEDMQNWKEWLPCKRDEEIRVFPCMEDLLIFSCPKLKGWLPKNMDSLSQMYIAECEELVVSIANYKHLRMLIIHGCKRVVHRSGVKFELLEAMGLYNISEFRLEIDGFIRGLPKLQGLWITGCEELTCLWENEDRWLQRRISNIIGGNISDSPSHFILELRALGVLELTGCSNLISFPDASWPPCLEFVKMVSCNSLTHFVRYQVPPSIRRIEIEKCQNLKLLVKDAWELESCLEDLKITECASLTSLSGNGGRLPRTLKYLDLSDCERLESIIKTFHEDTCLEKLCILRCANLKSLPEGLCHLSALRMLWIEECGSLVSFPRGGWPSNLACLSISICAQLEALPRGMDNLSSLQILLLRYCGGLASILKEGFPPNLINLEIGHPESCNPLSEWGLHHLDRLTSLETFSIFSVNPDVVSFPPKEVLLPKSLIKLDIAGFPNLKRLSSSFQSLTSLESLEILGCPKLASIIPEQGDHLPPSLTQLRIREGCPLLTKKYKPGKGRHWPKQIAHIPYVYVGGCDDEAEAEAEADRRA</sequence>
<dbReference type="OMA" id="GKENDIR"/>
<proteinExistence type="predicted"/>
<dbReference type="Gene3D" id="1.20.5.4130">
    <property type="match status" value="1"/>
</dbReference>
<dbReference type="Gene3D" id="3.80.10.10">
    <property type="entry name" value="Ribonuclease Inhibitor"/>
    <property type="match status" value="4"/>
</dbReference>
<dbReference type="EMBL" id="PDCK01000039">
    <property type="protein sequence ID" value="PRQ55099.1"/>
    <property type="molecule type" value="Genomic_DNA"/>
</dbReference>
<keyword evidence="11" id="KW-0378">Hydrolase</keyword>
<dbReference type="Gramene" id="PRQ55099">
    <property type="protein sequence ID" value="PRQ55099"/>
    <property type="gene ID" value="RchiOBHm_Chr1g0320891"/>
</dbReference>
<dbReference type="GO" id="GO:0006952">
    <property type="term" value="P:defense response"/>
    <property type="evidence" value="ECO:0007669"/>
    <property type="project" value="UniProtKB-KW"/>
</dbReference>
<protein>
    <submittedName>
        <fullName evidence="11">Putative P-loop containing nucleoside triphosphate hydrolase, leucine-rich repeat domain, L</fullName>
    </submittedName>
</protein>
<dbReference type="FunFam" id="1.10.10.10:FF:000322">
    <property type="entry name" value="Probable disease resistance protein At1g63360"/>
    <property type="match status" value="1"/>
</dbReference>
<dbReference type="GO" id="GO:0043531">
    <property type="term" value="F:ADP binding"/>
    <property type="evidence" value="ECO:0007669"/>
    <property type="project" value="InterPro"/>
</dbReference>
<feature type="domain" description="R13L1/DRL21-like LRR repeat region" evidence="10">
    <location>
        <begin position="688"/>
        <end position="807"/>
    </location>
</feature>
<feature type="signal peptide" evidence="6">
    <location>
        <begin position="1"/>
        <end position="26"/>
    </location>
</feature>
<evidence type="ECO:0000313" key="12">
    <source>
        <dbReference type="Proteomes" id="UP000238479"/>
    </source>
</evidence>
<gene>
    <name evidence="11" type="ORF">RchiOBHm_Chr1g0320891</name>
</gene>
<evidence type="ECO:0000259" key="7">
    <source>
        <dbReference type="Pfam" id="PF00931"/>
    </source>
</evidence>
<dbReference type="PRINTS" id="PR00364">
    <property type="entry name" value="DISEASERSIST"/>
</dbReference>
<dbReference type="InterPro" id="IPR041118">
    <property type="entry name" value="Rx_N"/>
</dbReference>
<evidence type="ECO:0000259" key="10">
    <source>
        <dbReference type="Pfam" id="PF25019"/>
    </source>
</evidence>
<comment type="caution">
    <text evidence="11">The sequence shown here is derived from an EMBL/GenBank/DDBJ whole genome shotgun (WGS) entry which is preliminary data.</text>
</comment>
<evidence type="ECO:0000256" key="6">
    <source>
        <dbReference type="SAM" id="SignalP"/>
    </source>
</evidence>
<dbReference type="InterPro" id="IPR032675">
    <property type="entry name" value="LRR_dom_sf"/>
</dbReference>
<keyword evidence="3" id="KW-0547">Nucleotide-binding</keyword>
<feature type="domain" description="Disease resistance protein winged helix" evidence="9">
    <location>
        <begin position="431"/>
        <end position="499"/>
    </location>
</feature>
<dbReference type="Pfam" id="PF00931">
    <property type="entry name" value="NB-ARC"/>
    <property type="match status" value="1"/>
</dbReference>
<dbReference type="InterPro" id="IPR056789">
    <property type="entry name" value="LRR_R13L1-DRL21"/>
</dbReference>
<dbReference type="InterPro" id="IPR058922">
    <property type="entry name" value="WHD_DRP"/>
</dbReference>
<dbReference type="InterPro" id="IPR042197">
    <property type="entry name" value="Apaf_helical"/>
</dbReference>
<dbReference type="SUPFAM" id="SSF52540">
    <property type="entry name" value="P-loop containing nucleoside triphosphate hydrolases"/>
    <property type="match status" value="1"/>
</dbReference>
<name>A0A2P6S8Y3_ROSCH</name>
<organism evidence="11 12">
    <name type="scientific">Rosa chinensis</name>
    <name type="common">China rose</name>
    <dbReference type="NCBI Taxonomy" id="74649"/>
    <lineage>
        <taxon>Eukaryota</taxon>
        <taxon>Viridiplantae</taxon>
        <taxon>Streptophyta</taxon>
        <taxon>Embryophyta</taxon>
        <taxon>Tracheophyta</taxon>
        <taxon>Spermatophyta</taxon>
        <taxon>Magnoliopsida</taxon>
        <taxon>eudicotyledons</taxon>
        <taxon>Gunneridae</taxon>
        <taxon>Pentapetalae</taxon>
        <taxon>rosids</taxon>
        <taxon>fabids</taxon>
        <taxon>Rosales</taxon>
        <taxon>Rosaceae</taxon>
        <taxon>Rosoideae</taxon>
        <taxon>Rosoideae incertae sedis</taxon>
        <taxon>Rosa</taxon>
    </lineage>
</organism>
<dbReference type="FunFam" id="3.40.50.300:FF:001091">
    <property type="entry name" value="Probable disease resistance protein At1g61300"/>
    <property type="match status" value="1"/>
</dbReference>
<evidence type="ECO:0000256" key="2">
    <source>
        <dbReference type="ARBA" id="ARBA00022737"/>
    </source>
</evidence>
<dbReference type="InterPro" id="IPR036388">
    <property type="entry name" value="WH-like_DNA-bd_sf"/>
</dbReference>